<dbReference type="STRING" id="331117.A1D0W6"/>
<dbReference type="OrthoDB" id="4489538at2759"/>
<dbReference type="eggNOG" id="KOG0351">
    <property type="taxonomic scope" value="Eukaryota"/>
</dbReference>
<dbReference type="KEGG" id="nfi:NFIA_110770"/>
<accession>A1D0W6</accession>
<dbReference type="EMBL" id="DS027687">
    <property type="protein sequence ID" value="EAW23656.1"/>
    <property type="molecule type" value="Genomic_DNA"/>
</dbReference>
<reference evidence="2" key="1">
    <citation type="journal article" date="2008" name="PLoS Genet.">
        <title>Genomic islands in the pathogenic filamentous fungus Aspergillus fumigatus.</title>
        <authorList>
            <person name="Fedorova N.D."/>
            <person name="Khaldi N."/>
            <person name="Joardar V.S."/>
            <person name="Maiti R."/>
            <person name="Amedeo P."/>
            <person name="Anderson M.J."/>
            <person name="Crabtree J."/>
            <person name="Silva J.C."/>
            <person name="Badger J.H."/>
            <person name="Albarraq A."/>
            <person name="Angiuoli S."/>
            <person name="Bussey H."/>
            <person name="Bowyer P."/>
            <person name="Cotty P.J."/>
            <person name="Dyer P.S."/>
            <person name="Egan A."/>
            <person name="Galens K."/>
            <person name="Fraser-Liggett C.M."/>
            <person name="Haas B.J."/>
            <person name="Inman J.M."/>
            <person name="Kent R."/>
            <person name="Lemieux S."/>
            <person name="Malavazi I."/>
            <person name="Orvis J."/>
            <person name="Roemer T."/>
            <person name="Ronning C.M."/>
            <person name="Sundaram J.P."/>
            <person name="Sutton G."/>
            <person name="Turner G."/>
            <person name="Venter J.C."/>
            <person name="White O.R."/>
            <person name="Whitty B.R."/>
            <person name="Youngman P."/>
            <person name="Wolfe K.H."/>
            <person name="Goldman G.H."/>
            <person name="Wortman J.R."/>
            <person name="Jiang B."/>
            <person name="Denning D.W."/>
            <person name="Nierman W.C."/>
        </authorList>
    </citation>
    <scope>NUCLEOTIDE SEQUENCE [LARGE SCALE GENOMIC DNA]</scope>
    <source>
        <strain evidence="2">ATCC 1020 / DSM 3700 / CBS 544.65 / FGSC A1164 / JCM 1740 / NRRL 181 / WB 181</strain>
    </source>
</reference>
<keyword evidence="2" id="KW-1185">Reference proteome</keyword>
<gene>
    <name evidence="1" type="ORF">NFIA_110770</name>
</gene>
<dbReference type="OMA" id="WRHISIA"/>
<dbReference type="AlphaFoldDB" id="A1D0W6"/>
<evidence type="ECO:0000313" key="2">
    <source>
        <dbReference type="Proteomes" id="UP000006702"/>
    </source>
</evidence>
<evidence type="ECO:0000313" key="1">
    <source>
        <dbReference type="EMBL" id="EAW23656.1"/>
    </source>
</evidence>
<protein>
    <submittedName>
        <fullName evidence="1">Uncharacterized protein</fullName>
    </submittedName>
</protein>
<dbReference type="HOGENOM" id="CLU_001104_4_0_1"/>
<proteinExistence type="predicted"/>
<dbReference type="RefSeq" id="XP_001265553.1">
    <property type="nucleotide sequence ID" value="XM_001265552.1"/>
</dbReference>
<organism evidence="1 2">
    <name type="scientific">Neosartorya fischeri (strain ATCC 1020 / DSM 3700 / CBS 544.65 / FGSC A1164 / JCM 1740 / NRRL 181 / WB 181)</name>
    <name type="common">Aspergillus fischerianus</name>
    <dbReference type="NCBI Taxonomy" id="331117"/>
    <lineage>
        <taxon>Eukaryota</taxon>
        <taxon>Fungi</taxon>
        <taxon>Dikarya</taxon>
        <taxon>Ascomycota</taxon>
        <taxon>Pezizomycotina</taxon>
        <taxon>Eurotiomycetes</taxon>
        <taxon>Eurotiomycetidae</taxon>
        <taxon>Eurotiales</taxon>
        <taxon>Aspergillaceae</taxon>
        <taxon>Aspergillus</taxon>
        <taxon>Aspergillus subgen. Fumigati</taxon>
    </lineage>
</organism>
<dbReference type="VEuPathDB" id="FungiDB:NFIA_110770"/>
<name>A1D0W6_NEOFI</name>
<dbReference type="GeneID" id="4592244"/>
<dbReference type="Proteomes" id="UP000006702">
    <property type="component" value="Unassembled WGS sequence"/>
</dbReference>
<sequence length="427" mass="49028">MAQMLVALQAVHLTKTGEVSHPADALDEMRERFLLYGVRAPFSWITRLRTYRKKIQNSTTSLGYIYWSDDEQTLSYKDLRLSMQGLRQFIASQVQLAQADLARLFLLHEEEVWEEVVPQLVLHKLQDDPTNNQQGWNFLRDQRTRAALPTTGEWWLLDCIGQQDQVLWQEGVVNHYLQQAKAFLEHLLLLVYITGGQPGRATELLSLRHSNTLHGRHHNVFIEHGLVSTVTMYHKGYSIDNTTKIIHRYLPKAVSELVVYYLWLILPFCQALQKLVHGQKGPASAFLWPVGDGSWDSSQLRKVLQRKAQTHLQTKMNILSYQHAAIAISRVHLKCGGFKRDYGADDAAFNEQASHGSWIAGTVYARGLQEAPGHVEARRRQYRAISREWHGFLGFETYLGPRKRPAGGDPEVGWSKRQCIMVEMDYD</sequence>